<dbReference type="Proteomes" id="UP001219630">
    <property type="component" value="Chromosome"/>
</dbReference>
<keyword evidence="1" id="KW-0732">Signal</keyword>
<dbReference type="RefSeq" id="WP_125259674.1">
    <property type="nucleotide sequence ID" value="NZ_CP114280.1"/>
</dbReference>
<name>A0ABY8G7G6_9GAMM</name>
<reference evidence="2 3" key="1">
    <citation type="submission" date="2022-12" db="EMBL/GenBank/DDBJ databases">
        <title>Complete genome sequencing of Dickeya lacustris type strain LMG30899.</title>
        <authorList>
            <person name="Dobhal S."/>
            <person name="Arizala D."/>
            <person name="Arif M."/>
        </authorList>
    </citation>
    <scope>NUCLEOTIDE SEQUENCE [LARGE SCALE GENOMIC DNA]</scope>
    <source>
        <strain evidence="2 3">LMG30899</strain>
    </source>
</reference>
<evidence type="ECO:0000313" key="3">
    <source>
        <dbReference type="Proteomes" id="UP001219630"/>
    </source>
</evidence>
<accession>A0ABY8G7G6</accession>
<keyword evidence="3" id="KW-1185">Reference proteome</keyword>
<evidence type="ECO:0000256" key="1">
    <source>
        <dbReference type="SAM" id="SignalP"/>
    </source>
</evidence>
<gene>
    <name evidence="2" type="ORF">O1Q98_00800</name>
</gene>
<protein>
    <submittedName>
        <fullName evidence="2">Uncharacterized protein</fullName>
    </submittedName>
</protein>
<evidence type="ECO:0000313" key="2">
    <source>
        <dbReference type="EMBL" id="WFN55906.1"/>
    </source>
</evidence>
<organism evidence="2 3">
    <name type="scientific">Dickeya lacustris</name>
    <dbReference type="NCBI Taxonomy" id="2259638"/>
    <lineage>
        <taxon>Bacteria</taxon>
        <taxon>Pseudomonadati</taxon>
        <taxon>Pseudomonadota</taxon>
        <taxon>Gammaproteobacteria</taxon>
        <taxon>Enterobacterales</taxon>
        <taxon>Pectobacteriaceae</taxon>
        <taxon>Dickeya</taxon>
    </lineage>
</organism>
<proteinExistence type="predicted"/>
<sequence length="211" mass="23611">MQQKRRASQFTLIGVVLTSLFSQAASAADDNVIKLIKKNDLDNTRVLTMYQNGGLVVATETPNKLILVNPKVKITNENADNAMSWYRGMQFAEYKTFDANKYKTLPCVQQDSFCGITPEYNYAKEYLTIQNPGVMIEFRTIEPGWLYNDFSTKHHCQIKAEGGGTYGLGQKGTSGSCDADYKKQGLGNIFNTWLQAPQKIDPIIAYVLLAK</sequence>
<dbReference type="EMBL" id="CP114280">
    <property type="protein sequence ID" value="WFN55906.1"/>
    <property type="molecule type" value="Genomic_DNA"/>
</dbReference>
<feature type="signal peptide" evidence="1">
    <location>
        <begin position="1"/>
        <end position="27"/>
    </location>
</feature>
<feature type="chain" id="PRO_5046762459" evidence="1">
    <location>
        <begin position="28"/>
        <end position="211"/>
    </location>
</feature>